<dbReference type="Pfam" id="PF18305">
    <property type="entry name" value="DNA_pol_A_exoN"/>
    <property type="match status" value="1"/>
</dbReference>
<dbReference type="Gene3D" id="1.10.150.80">
    <property type="entry name" value="HRDC domain"/>
    <property type="match status" value="2"/>
</dbReference>
<protein>
    <submittedName>
        <fullName evidence="2">HRDC domain-containing protein</fullName>
    </submittedName>
</protein>
<dbReference type="SMART" id="SM00474">
    <property type="entry name" value="35EXOc"/>
    <property type="match status" value="1"/>
</dbReference>
<dbReference type="PROSITE" id="PS50967">
    <property type="entry name" value="HRDC"/>
    <property type="match status" value="1"/>
</dbReference>
<dbReference type="SMART" id="SM00341">
    <property type="entry name" value="HRDC"/>
    <property type="match status" value="1"/>
</dbReference>
<name>A0AAW5HQ45_9CORY</name>
<dbReference type="EMBL" id="JAEUWV010000001">
    <property type="protein sequence ID" value="MCO6393588.1"/>
    <property type="molecule type" value="Genomic_DNA"/>
</dbReference>
<dbReference type="InterPro" id="IPR041605">
    <property type="entry name" value="Exo_C"/>
</dbReference>
<dbReference type="Proteomes" id="UP001205920">
    <property type="component" value="Unassembled WGS sequence"/>
</dbReference>
<proteinExistence type="predicted"/>
<dbReference type="GO" id="GO:0003676">
    <property type="term" value="F:nucleic acid binding"/>
    <property type="evidence" value="ECO:0007669"/>
    <property type="project" value="InterPro"/>
</dbReference>
<dbReference type="Pfam" id="PF00570">
    <property type="entry name" value="HRDC"/>
    <property type="match status" value="1"/>
</dbReference>
<dbReference type="InterPro" id="IPR036397">
    <property type="entry name" value="RNaseH_sf"/>
</dbReference>
<dbReference type="CDD" id="cd06142">
    <property type="entry name" value="RNaseD_exo"/>
    <property type="match status" value="1"/>
</dbReference>
<dbReference type="InterPro" id="IPR051086">
    <property type="entry name" value="RNase_D-like"/>
</dbReference>
<feature type="domain" description="HRDC" evidence="1">
    <location>
        <begin position="215"/>
        <end position="294"/>
    </location>
</feature>
<dbReference type="InterPro" id="IPR002121">
    <property type="entry name" value="HRDC_dom"/>
</dbReference>
<dbReference type="SUPFAM" id="SSF53098">
    <property type="entry name" value="Ribonuclease H-like"/>
    <property type="match status" value="1"/>
</dbReference>
<dbReference type="PANTHER" id="PTHR47649:SF1">
    <property type="entry name" value="RIBONUCLEASE D"/>
    <property type="match status" value="1"/>
</dbReference>
<gene>
    <name evidence="2" type="ORF">JMN37_01090</name>
</gene>
<dbReference type="Gene3D" id="3.30.420.10">
    <property type="entry name" value="Ribonuclease H-like superfamily/Ribonuclease H"/>
    <property type="match status" value="1"/>
</dbReference>
<dbReference type="InterPro" id="IPR044876">
    <property type="entry name" value="HRDC_dom_sf"/>
</dbReference>
<dbReference type="SUPFAM" id="SSF47819">
    <property type="entry name" value="HRDC-like"/>
    <property type="match status" value="1"/>
</dbReference>
<keyword evidence="3" id="KW-1185">Reference proteome</keyword>
<dbReference type="InterPro" id="IPR010997">
    <property type="entry name" value="HRDC-like_sf"/>
</dbReference>
<comment type="caution">
    <text evidence="2">The sequence shown here is derived from an EMBL/GenBank/DDBJ whole genome shotgun (WGS) entry which is preliminary data.</text>
</comment>
<dbReference type="RefSeq" id="WP_252930842.1">
    <property type="nucleotide sequence ID" value="NZ_JAEUWV010000001.1"/>
</dbReference>
<organism evidence="2 3">
    <name type="scientific">Corynebacterium lipophilum</name>
    <dbReference type="NCBI Taxonomy" id="2804918"/>
    <lineage>
        <taxon>Bacteria</taxon>
        <taxon>Bacillati</taxon>
        <taxon>Actinomycetota</taxon>
        <taxon>Actinomycetes</taxon>
        <taxon>Mycobacteriales</taxon>
        <taxon>Corynebacteriaceae</taxon>
        <taxon>Corynebacterium</taxon>
    </lineage>
</organism>
<evidence type="ECO:0000259" key="1">
    <source>
        <dbReference type="PROSITE" id="PS50967"/>
    </source>
</evidence>
<dbReference type="InterPro" id="IPR002562">
    <property type="entry name" value="3'-5'_exonuclease_dom"/>
</dbReference>
<dbReference type="InterPro" id="IPR012337">
    <property type="entry name" value="RNaseH-like_sf"/>
</dbReference>
<evidence type="ECO:0000313" key="2">
    <source>
        <dbReference type="EMBL" id="MCO6393588.1"/>
    </source>
</evidence>
<dbReference type="GO" id="GO:0000166">
    <property type="term" value="F:nucleotide binding"/>
    <property type="evidence" value="ECO:0007669"/>
    <property type="project" value="InterPro"/>
</dbReference>
<reference evidence="2 3" key="1">
    <citation type="submission" date="2021-01" db="EMBL/GenBank/DDBJ databases">
        <title>Identification and Characterization of Corynebacterium sp.</title>
        <authorList>
            <person name="Luo Q."/>
            <person name="Qu P."/>
            <person name="Chen Q."/>
        </authorList>
    </citation>
    <scope>NUCLEOTIDE SEQUENCE [LARGE SCALE GENOMIC DNA]</scope>
    <source>
        <strain evidence="2 3">MC-18</strain>
    </source>
</reference>
<dbReference type="GO" id="GO:0006139">
    <property type="term" value="P:nucleobase-containing compound metabolic process"/>
    <property type="evidence" value="ECO:0007669"/>
    <property type="project" value="InterPro"/>
</dbReference>
<dbReference type="Pfam" id="PF01612">
    <property type="entry name" value="DNA_pol_A_exo1"/>
    <property type="match status" value="1"/>
</dbReference>
<dbReference type="PANTHER" id="PTHR47649">
    <property type="entry name" value="RIBONUCLEASE D"/>
    <property type="match status" value="1"/>
</dbReference>
<dbReference type="AlphaFoldDB" id="A0AAW5HQ45"/>
<accession>A0AAW5HQ45</accession>
<sequence length="398" mass="46001">MEVNLSYTFVDHPSQFAEVADQLAEGLGPFCIDTERAGAYRYDDRAFLVQIYRKDAGTFLIAPEHYRDEFEQYFAPVCNDQEWVIHAAREDLPCLAQLGLRPSTIFDTELAARFAGYPATKLGVLVKKFCQVSLPKQHGDADWSQTALTDSMLEYAAQDVIYLPHLEQALVHLLDMQGKLEYANQEFAHLVATRSNPGVKKHSWLDIPQVSDKLSDLELTLTKWLWDARDCFAYDQDIAPGLVLPNKMLVPLAQSRPTTVDELLAFDGATHALTTYPYFWLETIHDALLSPFETALREQLRLPTRKSIWEWTRHNKVALRTRQNINNRVAEIAETLKIRKELILTNKVLERTIWTAFHERLDWPMEYTRPLLKQMGLREWQIDFLAPIFVAEQPEPRR</sequence>
<evidence type="ECO:0000313" key="3">
    <source>
        <dbReference type="Proteomes" id="UP001205920"/>
    </source>
</evidence>
<dbReference type="GO" id="GO:0008408">
    <property type="term" value="F:3'-5' exonuclease activity"/>
    <property type="evidence" value="ECO:0007669"/>
    <property type="project" value="InterPro"/>
</dbReference>